<dbReference type="Pfam" id="PF04883">
    <property type="entry name" value="HK97-gp10_like"/>
    <property type="match status" value="1"/>
</dbReference>
<dbReference type="Proteomes" id="UP000051036">
    <property type="component" value="Unassembled WGS sequence"/>
</dbReference>
<dbReference type="RefSeq" id="WP_057798831.1">
    <property type="nucleotide sequence ID" value="NZ_AZFM01000017.1"/>
</dbReference>
<protein>
    <recommendedName>
        <fullName evidence="3">HK97 gp10 family phage protein</fullName>
    </recommendedName>
</protein>
<dbReference type="AlphaFoldDB" id="A0A0R1U942"/>
<dbReference type="EMBL" id="AZFM01000017">
    <property type="protein sequence ID" value="KRL89857.1"/>
    <property type="molecule type" value="Genomic_DNA"/>
</dbReference>
<reference evidence="1 2" key="1">
    <citation type="journal article" date="2015" name="Genome Announc.">
        <title>Expanding the biotechnology potential of lactobacilli through comparative genomics of 213 strains and associated genera.</title>
        <authorList>
            <person name="Sun Z."/>
            <person name="Harris H.M."/>
            <person name="McCann A."/>
            <person name="Guo C."/>
            <person name="Argimon S."/>
            <person name="Zhang W."/>
            <person name="Yang X."/>
            <person name="Jeffery I.B."/>
            <person name="Cooney J.C."/>
            <person name="Kagawa T.F."/>
            <person name="Liu W."/>
            <person name="Song Y."/>
            <person name="Salvetti E."/>
            <person name="Wrobel A."/>
            <person name="Rasinkangas P."/>
            <person name="Parkhill J."/>
            <person name="Rea M.C."/>
            <person name="O'Sullivan O."/>
            <person name="Ritari J."/>
            <person name="Douillard F.P."/>
            <person name="Paul Ross R."/>
            <person name="Yang R."/>
            <person name="Briner A.E."/>
            <person name="Felis G.E."/>
            <person name="de Vos W.M."/>
            <person name="Barrangou R."/>
            <person name="Klaenhammer T.R."/>
            <person name="Caufield P.W."/>
            <person name="Cui Y."/>
            <person name="Zhang H."/>
            <person name="O'Toole P.W."/>
        </authorList>
    </citation>
    <scope>NUCLEOTIDE SEQUENCE [LARGE SCALE GENOMIC DNA]</scope>
    <source>
        <strain evidence="1 2">DSM 16043</strain>
    </source>
</reference>
<keyword evidence="2" id="KW-1185">Reference proteome</keyword>
<dbReference type="PATRIC" id="fig|1423763.3.peg.509"/>
<comment type="caution">
    <text evidence="1">The sequence shown here is derived from an EMBL/GenBank/DDBJ whole genome shotgun (WGS) entry which is preliminary data.</text>
</comment>
<evidence type="ECO:0000313" key="2">
    <source>
        <dbReference type="Proteomes" id="UP000051036"/>
    </source>
</evidence>
<accession>A0A0R1U942</accession>
<sequence length="133" mass="14711">MSSGTVDDADFQAWANRVKMKIDGDYLKKEIGKSTKRIGTQALKTLKNNSPVDTGQLRRSWTADGPNYGGGGWVIKVTNNAEYASYVERGHRTRGGKGWVAGQFFMKNSLSEINAQLPELITPGLWAFRDLLS</sequence>
<dbReference type="OrthoDB" id="1850874at2"/>
<proteinExistence type="predicted"/>
<evidence type="ECO:0000313" key="1">
    <source>
        <dbReference type="EMBL" id="KRL89857.1"/>
    </source>
</evidence>
<name>A0A0R1U942_9LACO</name>
<organism evidence="1 2">
    <name type="scientific">Lactobacillus kalixensis DSM 16043</name>
    <dbReference type="NCBI Taxonomy" id="1423763"/>
    <lineage>
        <taxon>Bacteria</taxon>
        <taxon>Bacillati</taxon>
        <taxon>Bacillota</taxon>
        <taxon>Bacilli</taxon>
        <taxon>Lactobacillales</taxon>
        <taxon>Lactobacillaceae</taxon>
        <taxon>Lactobacillus</taxon>
    </lineage>
</organism>
<gene>
    <name evidence="1" type="ORF">FC46_GL000505</name>
</gene>
<dbReference type="InterPro" id="IPR010064">
    <property type="entry name" value="HK97-gp10_tail"/>
</dbReference>
<dbReference type="STRING" id="1423763.FC46_GL000505"/>
<evidence type="ECO:0008006" key="3">
    <source>
        <dbReference type="Google" id="ProtNLM"/>
    </source>
</evidence>